<dbReference type="Proteomes" id="UP000199406">
    <property type="component" value="Unassembled WGS sequence"/>
</dbReference>
<dbReference type="InterPro" id="IPR036388">
    <property type="entry name" value="WH-like_DNA-bd_sf"/>
</dbReference>
<accession>A0A1G7RB10</accession>
<dbReference type="STRING" id="1550231.SAMN05660662_0196"/>
<dbReference type="InterPro" id="IPR036390">
    <property type="entry name" value="WH_DNA-bd_sf"/>
</dbReference>
<dbReference type="Pfam" id="PF03965">
    <property type="entry name" value="Penicillinase_R"/>
    <property type="match status" value="1"/>
</dbReference>
<evidence type="ECO:0000313" key="5">
    <source>
        <dbReference type="EMBL" id="SDG07190.1"/>
    </source>
</evidence>
<dbReference type="Gene3D" id="1.10.10.10">
    <property type="entry name" value="Winged helix-like DNA-binding domain superfamily/Winged helix DNA-binding domain"/>
    <property type="match status" value="1"/>
</dbReference>
<dbReference type="AlphaFoldDB" id="A0A1G7RB10"/>
<name>A0A1G7RB10_9ACTN</name>
<keyword evidence="6" id="KW-1185">Reference proteome</keyword>
<dbReference type="GO" id="GO:0045892">
    <property type="term" value="P:negative regulation of DNA-templated transcription"/>
    <property type="evidence" value="ECO:0007669"/>
    <property type="project" value="InterPro"/>
</dbReference>
<dbReference type="Gene3D" id="6.10.140.850">
    <property type="match status" value="1"/>
</dbReference>
<keyword evidence="3" id="KW-0238">DNA-binding</keyword>
<evidence type="ECO:0000256" key="2">
    <source>
        <dbReference type="ARBA" id="ARBA00023015"/>
    </source>
</evidence>
<comment type="similarity">
    <text evidence="1">Belongs to the BlaI transcriptional regulatory family.</text>
</comment>
<gene>
    <name evidence="5" type="ORF">SAMN05660662_0196</name>
</gene>
<dbReference type="OrthoDB" id="9813987at2"/>
<reference evidence="6" key="1">
    <citation type="submission" date="2016-10" db="EMBL/GenBank/DDBJ databases">
        <authorList>
            <person name="Varghese N."/>
            <person name="Submissions S."/>
        </authorList>
    </citation>
    <scope>NUCLEOTIDE SEQUENCE [LARGE SCALE GENOMIC DNA]</scope>
    <source>
        <strain evidence="6">DSM 44268</strain>
    </source>
</reference>
<sequence length="128" mass="14172">MRPFGDLEAAIMAELWDRGQPATVRDVLAALNGTRSLAYITVMTVMDNLHRKGQLGREMTGRAWLYRPIRTRAEHAAALLQDVLADAGDRQAALIHFVADLDSDSVSQLRSAVEAARRRENQTRGDTA</sequence>
<keyword evidence="2" id="KW-0805">Transcription regulation</keyword>
<proteinExistence type="inferred from homology"/>
<dbReference type="InterPro" id="IPR005650">
    <property type="entry name" value="BlaI_family"/>
</dbReference>
<protein>
    <submittedName>
        <fullName evidence="5">Predicted transcriptional regulator</fullName>
    </submittedName>
</protein>
<evidence type="ECO:0000256" key="3">
    <source>
        <dbReference type="ARBA" id="ARBA00023125"/>
    </source>
</evidence>
<organism evidence="5 6">
    <name type="scientific">Blastococcus aurantiacus</name>
    <dbReference type="NCBI Taxonomy" id="1550231"/>
    <lineage>
        <taxon>Bacteria</taxon>
        <taxon>Bacillati</taxon>
        <taxon>Actinomycetota</taxon>
        <taxon>Actinomycetes</taxon>
        <taxon>Geodermatophilales</taxon>
        <taxon>Geodermatophilaceae</taxon>
        <taxon>Blastococcus</taxon>
    </lineage>
</organism>
<keyword evidence="4" id="KW-0804">Transcription</keyword>
<evidence type="ECO:0000313" key="6">
    <source>
        <dbReference type="Proteomes" id="UP000199406"/>
    </source>
</evidence>
<dbReference type="PIRSF" id="PIRSF019455">
    <property type="entry name" value="CopR_AtkY"/>
    <property type="match status" value="1"/>
</dbReference>
<dbReference type="EMBL" id="FNBT01000011">
    <property type="protein sequence ID" value="SDG07190.1"/>
    <property type="molecule type" value="Genomic_DNA"/>
</dbReference>
<evidence type="ECO:0000256" key="4">
    <source>
        <dbReference type="ARBA" id="ARBA00023163"/>
    </source>
</evidence>
<evidence type="ECO:0000256" key="1">
    <source>
        <dbReference type="ARBA" id="ARBA00011046"/>
    </source>
</evidence>
<dbReference type="SUPFAM" id="SSF46785">
    <property type="entry name" value="Winged helix' DNA-binding domain"/>
    <property type="match status" value="1"/>
</dbReference>
<dbReference type="GO" id="GO:0003677">
    <property type="term" value="F:DNA binding"/>
    <property type="evidence" value="ECO:0007669"/>
    <property type="project" value="UniProtKB-KW"/>
</dbReference>